<feature type="domain" description="Response regulatory" evidence="10">
    <location>
        <begin position="3"/>
        <end position="116"/>
    </location>
</feature>
<gene>
    <name evidence="12" type="primary">walR</name>
    <name evidence="12" type="ORF">SAMEA4412692_00651</name>
</gene>
<dbReference type="PROSITE" id="PS51755">
    <property type="entry name" value="OMPR_PHOB"/>
    <property type="match status" value="1"/>
</dbReference>
<keyword evidence="3" id="KW-0805">Transcription regulation</keyword>
<comment type="function">
    <text evidence="6">Member of the two-component regulatory system DltS/DltR. Regulates the expression of the dlt operon.</text>
</comment>
<evidence type="ECO:0000256" key="4">
    <source>
        <dbReference type="ARBA" id="ARBA00023125"/>
    </source>
</evidence>
<keyword evidence="1 8" id="KW-0597">Phosphoprotein</keyword>
<dbReference type="STRING" id="1123308.GCA_000380085_02093"/>
<proteinExistence type="predicted"/>
<keyword evidence="4 9" id="KW-0238">DNA-binding</keyword>
<dbReference type="FunFam" id="3.40.50.2300:FF:000001">
    <property type="entry name" value="DNA-binding response regulator PhoB"/>
    <property type="match status" value="1"/>
</dbReference>
<evidence type="ECO:0000313" key="13">
    <source>
        <dbReference type="Proteomes" id="UP000215185"/>
    </source>
</evidence>
<keyword evidence="5" id="KW-0804">Transcription</keyword>
<dbReference type="InterPro" id="IPR001867">
    <property type="entry name" value="OmpR/PhoB-type_DNA-bd"/>
</dbReference>
<evidence type="ECO:0000256" key="1">
    <source>
        <dbReference type="ARBA" id="ARBA00022553"/>
    </source>
</evidence>
<dbReference type="PANTHER" id="PTHR48111:SF32">
    <property type="entry name" value="STAGE 0 SPORULATION PROTEIN A HOMOLOG"/>
    <property type="match status" value="1"/>
</dbReference>
<dbReference type="InterPro" id="IPR039420">
    <property type="entry name" value="WalR-like"/>
</dbReference>
<dbReference type="InterPro" id="IPR011006">
    <property type="entry name" value="CheY-like_superfamily"/>
</dbReference>
<evidence type="ECO:0000256" key="9">
    <source>
        <dbReference type="PROSITE-ProRule" id="PRU01091"/>
    </source>
</evidence>
<dbReference type="PROSITE" id="PS50110">
    <property type="entry name" value="RESPONSE_REGULATORY"/>
    <property type="match status" value="1"/>
</dbReference>
<evidence type="ECO:0000256" key="8">
    <source>
        <dbReference type="PROSITE-ProRule" id="PRU00169"/>
    </source>
</evidence>
<protein>
    <recommendedName>
        <fullName evidence="7">Transcriptional regulatory protein DltR</fullName>
    </recommendedName>
</protein>
<dbReference type="InterPro" id="IPR001789">
    <property type="entry name" value="Sig_transdc_resp-reg_receiver"/>
</dbReference>
<dbReference type="SMART" id="SM00448">
    <property type="entry name" value="REC"/>
    <property type="match status" value="1"/>
</dbReference>
<evidence type="ECO:0000313" key="12">
    <source>
        <dbReference type="EMBL" id="SNU87441.1"/>
    </source>
</evidence>
<dbReference type="RefSeq" id="WP_018374639.1">
    <property type="nucleotide sequence ID" value="NZ_LT906439.1"/>
</dbReference>
<dbReference type="eggNOG" id="COG0745">
    <property type="taxonomic scope" value="Bacteria"/>
</dbReference>
<dbReference type="Gene3D" id="3.40.50.2300">
    <property type="match status" value="1"/>
</dbReference>
<name>A0A239SPP5_9STRE</name>
<accession>A0A239SPP5</accession>
<dbReference type="GO" id="GO:0006355">
    <property type="term" value="P:regulation of DNA-templated transcription"/>
    <property type="evidence" value="ECO:0007669"/>
    <property type="project" value="InterPro"/>
</dbReference>
<dbReference type="SUPFAM" id="SSF52172">
    <property type="entry name" value="CheY-like"/>
    <property type="match status" value="1"/>
</dbReference>
<dbReference type="GO" id="GO:0032993">
    <property type="term" value="C:protein-DNA complex"/>
    <property type="evidence" value="ECO:0007669"/>
    <property type="project" value="TreeGrafter"/>
</dbReference>
<evidence type="ECO:0000256" key="5">
    <source>
        <dbReference type="ARBA" id="ARBA00023163"/>
    </source>
</evidence>
<evidence type="ECO:0000256" key="6">
    <source>
        <dbReference type="ARBA" id="ARBA00055621"/>
    </source>
</evidence>
<keyword evidence="2" id="KW-0902">Two-component regulatory system</keyword>
<feature type="domain" description="OmpR/PhoB-type" evidence="11">
    <location>
        <begin position="122"/>
        <end position="215"/>
    </location>
</feature>
<evidence type="ECO:0000256" key="2">
    <source>
        <dbReference type="ARBA" id="ARBA00023012"/>
    </source>
</evidence>
<sequence length="215" mass="24579">MTKILIVEDDKDINNLIKEVLEGADYQTESIFNGKDALELIQQEKYDLVILDIMLPVINGLDVLREVRTFCEVPIIMLTGVDDEYTQLLSFKQLIADYIVKPFSPLVLVERVKNVLRLNTAKSEMTIGDLHVDFEACAVSWKGESVRLTKKEFQILELLVKRCDCLVTRAQLMQTIWGYGELETRVLDNHIKHIRKKIAGIPLKTMPGLGYILES</sequence>
<evidence type="ECO:0000256" key="3">
    <source>
        <dbReference type="ARBA" id="ARBA00023015"/>
    </source>
</evidence>
<dbReference type="PANTHER" id="PTHR48111">
    <property type="entry name" value="REGULATOR OF RPOS"/>
    <property type="match status" value="1"/>
</dbReference>
<evidence type="ECO:0000259" key="10">
    <source>
        <dbReference type="PROSITE" id="PS50110"/>
    </source>
</evidence>
<dbReference type="CDD" id="cd00383">
    <property type="entry name" value="trans_reg_C"/>
    <property type="match status" value="1"/>
</dbReference>
<dbReference type="Gene3D" id="1.10.10.10">
    <property type="entry name" value="Winged helix-like DNA-binding domain superfamily/Winged helix DNA-binding domain"/>
    <property type="match status" value="1"/>
</dbReference>
<dbReference type="Pfam" id="PF00486">
    <property type="entry name" value="Trans_reg_C"/>
    <property type="match status" value="1"/>
</dbReference>
<dbReference type="Pfam" id="PF00072">
    <property type="entry name" value="Response_reg"/>
    <property type="match status" value="1"/>
</dbReference>
<dbReference type="EMBL" id="LT906439">
    <property type="protein sequence ID" value="SNU87441.1"/>
    <property type="molecule type" value="Genomic_DNA"/>
</dbReference>
<dbReference type="SMART" id="SM00862">
    <property type="entry name" value="Trans_reg_C"/>
    <property type="match status" value="1"/>
</dbReference>
<dbReference type="KEGG" id="smen:SAMEA4412692_0651"/>
<feature type="DNA-binding region" description="OmpR/PhoB-type" evidence="9">
    <location>
        <begin position="122"/>
        <end position="215"/>
    </location>
</feature>
<dbReference type="AlphaFoldDB" id="A0A239SPP5"/>
<dbReference type="InterPro" id="IPR036388">
    <property type="entry name" value="WH-like_DNA-bd_sf"/>
</dbReference>
<keyword evidence="13" id="KW-1185">Reference proteome</keyword>
<feature type="modified residue" description="4-aspartylphosphate" evidence="8">
    <location>
        <position position="52"/>
    </location>
</feature>
<dbReference type="CDD" id="cd17574">
    <property type="entry name" value="REC_OmpR"/>
    <property type="match status" value="1"/>
</dbReference>
<dbReference type="GO" id="GO:0005829">
    <property type="term" value="C:cytosol"/>
    <property type="evidence" value="ECO:0007669"/>
    <property type="project" value="TreeGrafter"/>
</dbReference>
<organism evidence="12 13">
    <name type="scientific">Streptococcus merionis</name>
    <dbReference type="NCBI Taxonomy" id="400065"/>
    <lineage>
        <taxon>Bacteria</taxon>
        <taxon>Bacillati</taxon>
        <taxon>Bacillota</taxon>
        <taxon>Bacilli</taxon>
        <taxon>Lactobacillales</taxon>
        <taxon>Streptococcaceae</taxon>
        <taxon>Streptococcus</taxon>
    </lineage>
</organism>
<dbReference type="GO" id="GO:0000156">
    <property type="term" value="F:phosphorelay response regulator activity"/>
    <property type="evidence" value="ECO:0007669"/>
    <property type="project" value="TreeGrafter"/>
</dbReference>
<evidence type="ECO:0000256" key="7">
    <source>
        <dbReference type="ARBA" id="ARBA00071115"/>
    </source>
</evidence>
<reference evidence="12 13" key="1">
    <citation type="submission" date="2017-06" db="EMBL/GenBank/DDBJ databases">
        <authorList>
            <consortium name="Pathogen Informatics"/>
        </authorList>
    </citation>
    <scope>NUCLEOTIDE SEQUENCE [LARGE SCALE GENOMIC DNA]</scope>
    <source>
        <strain evidence="12 13">NCTC13788</strain>
    </source>
</reference>
<dbReference type="GO" id="GO:0000976">
    <property type="term" value="F:transcription cis-regulatory region binding"/>
    <property type="evidence" value="ECO:0007669"/>
    <property type="project" value="TreeGrafter"/>
</dbReference>
<dbReference type="OrthoDB" id="9790442at2"/>
<dbReference type="Proteomes" id="UP000215185">
    <property type="component" value="Chromosome 1"/>
</dbReference>
<evidence type="ECO:0000259" key="11">
    <source>
        <dbReference type="PROSITE" id="PS51755"/>
    </source>
</evidence>